<keyword evidence="6" id="KW-0067">ATP-binding</keyword>
<sequence>MLLELNIENFAIIENMKIEFDRGLNVLTGETGSGKSIIIDSLGLVLGARANKEIIKHGESYAYIEAIFSCYNDNIKKLLKEYGFDIGELIVISKKIKIDGPTVTRINNRAITTQLLSRIASKLIDIFAQHETISLMDNKNQLNLIDSFSGENHKNLLSQLELLVSKINSLKKKYEDNKNLEINKEREINLLQYQIKEIDEANLTEYDDNELTEDYNRYNNMTDAIIKLSEAKSIISSSYENSNIEDILDRVILNVSEVLKNNKDLKNISDELEDIRYRMTDISSELQRYIDSLDIDEEKLNYLQRRLDLVNSIKSKYGNNIKEIQKFYDKSSDRLEFLLNYDKKLTELELQIRNLEKEANSVAAKITENRINTAKFVEKRVTEEIQELNIPDAKFKIEIDEKPLGSDGKDKIEFLISPNKGQHLMPMASVASGGEMSRIMLGFKSIIAEKDNIPTLVFDEIDTGISGSTAQIVGQKIKKLSTGRQIIVISHLPQIVALADTHYAINKNTVNEKTLSTITKLNSEERVKELARLIGGSKISQSTLITAKEMIGDEINGQS</sequence>
<dbReference type="SUPFAM" id="SSF52540">
    <property type="entry name" value="P-loop containing nucleoside triphosphate hydrolases"/>
    <property type="match status" value="1"/>
</dbReference>
<feature type="domain" description="RecF/RecN/SMC N-terminal" evidence="11">
    <location>
        <begin position="2"/>
        <end position="508"/>
    </location>
</feature>
<evidence type="ECO:0000259" key="11">
    <source>
        <dbReference type="Pfam" id="PF02463"/>
    </source>
</evidence>
<comment type="caution">
    <text evidence="12">The sequence shown here is derived from an EMBL/GenBank/DDBJ whole genome shotgun (WGS) entry which is preliminary data.</text>
</comment>
<comment type="similarity">
    <text evidence="2 9">Belongs to the RecN family.</text>
</comment>
<keyword evidence="4" id="KW-0547">Nucleotide-binding</keyword>
<dbReference type="PANTHER" id="PTHR11059">
    <property type="entry name" value="DNA REPAIR PROTEIN RECN"/>
    <property type="match status" value="1"/>
</dbReference>
<comment type="function">
    <text evidence="1 9">May be involved in recombinational repair of damaged DNA.</text>
</comment>
<dbReference type="RefSeq" id="WP_354366483.1">
    <property type="nucleotide sequence ID" value="NZ_JBEPMA010000001.1"/>
</dbReference>
<evidence type="ECO:0000256" key="9">
    <source>
        <dbReference type="PIRNR" id="PIRNR003128"/>
    </source>
</evidence>
<organism evidence="12 13">
    <name type="scientific">Peptoniphilus olsenii</name>
    <dbReference type="NCBI Taxonomy" id="411570"/>
    <lineage>
        <taxon>Bacteria</taxon>
        <taxon>Bacillati</taxon>
        <taxon>Bacillota</taxon>
        <taxon>Tissierellia</taxon>
        <taxon>Tissierellales</taxon>
        <taxon>Peptoniphilaceae</taxon>
        <taxon>Peptoniphilus</taxon>
    </lineage>
</organism>
<evidence type="ECO:0000256" key="7">
    <source>
        <dbReference type="ARBA" id="ARBA00023204"/>
    </source>
</evidence>
<keyword evidence="7 9" id="KW-0234">DNA repair</keyword>
<keyword evidence="5 9" id="KW-0227">DNA damage</keyword>
<dbReference type="InterPro" id="IPR004604">
    <property type="entry name" value="DNA_recomb/repair_RecN"/>
</dbReference>
<dbReference type="CDD" id="cd03241">
    <property type="entry name" value="ABC_RecN"/>
    <property type="match status" value="2"/>
</dbReference>
<evidence type="ECO:0000256" key="6">
    <source>
        <dbReference type="ARBA" id="ARBA00022840"/>
    </source>
</evidence>
<dbReference type="Pfam" id="PF02463">
    <property type="entry name" value="SMC_N"/>
    <property type="match status" value="1"/>
</dbReference>
<dbReference type="InterPro" id="IPR003395">
    <property type="entry name" value="RecF/RecN/SMC_N"/>
</dbReference>
<evidence type="ECO:0000256" key="1">
    <source>
        <dbReference type="ARBA" id="ARBA00003618"/>
    </source>
</evidence>
<evidence type="ECO:0000256" key="10">
    <source>
        <dbReference type="SAM" id="Coils"/>
    </source>
</evidence>
<dbReference type="NCBIfam" id="TIGR00634">
    <property type="entry name" value="recN"/>
    <property type="match status" value="1"/>
</dbReference>
<evidence type="ECO:0000256" key="3">
    <source>
        <dbReference type="ARBA" id="ARBA00021315"/>
    </source>
</evidence>
<protein>
    <recommendedName>
        <fullName evidence="3 9">DNA repair protein RecN</fullName>
    </recommendedName>
    <alternativeName>
        <fullName evidence="8 9">Recombination protein N</fullName>
    </alternativeName>
</protein>
<evidence type="ECO:0000256" key="4">
    <source>
        <dbReference type="ARBA" id="ARBA00022741"/>
    </source>
</evidence>
<dbReference type="InterPro" id="IPR027417">
    <property type="entry name" value="P-loop_NTPase"/>
</dbReference>
<accession>A0ABV2J748</accession>
<feature type="coiled-coil region" evidence="10">
    <location>
        <begin position="338"/>
        <end position="365"/>
    </location>
</feature>
<name>A0ABV2J748_9FIRM</name>
<evidence type="ECO:0000256" key="5">
    <source>
        <dbReference type="ARBA" id="ARBA00022763"/>
    </source>
</evidence>
<reference evidence="12 13" key="1">
    <citation type="submission" date="2024-06" db="EMBL/GenBank/DDBJ databases">
        <title>Genomic Encyclopedia of Type Strains, Phase IV (KMG-IV): sequencing the most valuable type-strain genomes for metagenomic binning, comparative biology and taxonomic classification.</title>
        <authorList>
            <person name="Goeker M."/>
        </authorList>
    </citation>
    <scope>NUCLEOTIDE SEQUENCE [LARGE SCALE GENOMIC DNA]</scope>
    <source>
        <strain evidence="12 13">DSM 21460</strain>
    </source>
</reference>
<feature type="coiled-coil region" evidence="10">
    <location>
        <begin position="153"/>
        <end position="180"/>
    </location>
</feature>
<evidence type="ECO:0000256" key="8">
    <source>
        <dbReference type="ARBA" id="ARBA00033408"/>
    </source>
</evidence>
<proteinExistence type="inferred from homology"/>
<keyword evidence="10" id="KW-0175">Coiled coil</keyword>
<evidence type="ECO:0000256" key="2">
    <source>
        <dbReference type="ARBA" id="ARBA00009441"/>
    </source>
</evidence>
<dbReference type="Proteomes" id="UP001549162">
    <property type="component" value="Unassembled WGS sequence"/>
</dbReference>
<dbReference type="PANTHER" id="PTHR11059:SF0">
    <property type="entry name" value="DNA REPAIR PROTEIN RECN"/>
    <property type="match status" value="1"/>
</dbReference>
<evidence type="ECO:0000313" key="13">
    <source>
        <dbReference type="Proteomes" id="UP001549162"/>
    </source>
</evidence>
<dbReference type="PIRSF" id="PIRSF003128">
    <property type="entry name" value="RecN"/>
    <property type="match status" value="1"/>
</dbReference>
<gene>
    <name evidence="12" type="ORF">ABID14_000093</name>
</gene>
<keyword evidence="13" id="KW-1185">Reference proteome</keyword>
<dbReference type="EMBL" id="JBEPMA010000001">
    <property type="protein sequence ID" value="MET3616473.1"/>
    <property type="molecule type" value="Genomic_DNA"/>
</dbReference>
<dbReference type="Gene3D" id="3.40.50.300">
    <property type="entry name" value="P-loop containing nucleotide triphosphate hydrolases"/>
    <property type="match status" value="2"/>
</dbReference>
<evidence type="ECO:0000313" key="12">
    <source>
        <dbReference type="EMBL" id="MET3616473.1"/>
    </source>
</evidence>